<keyword evidence="6" id="KW-0598">Phosphotransferase system</keyword>
<evidence type="ECO:0000256" key="12">
    <source>
        <dbReference type="SAM" id="Phobius"/>
    </source>
</evidence>
<feature type="transmembrane region" description="Helical" evidence="12">
    <location>
        <begin position="258"/>
        <end position="275"/>
    </location>
</feature>
<feature type="transmembrane region" description="Helical" evidence="12">
    <location>
        <begin position="336"/>
        <end position="355"/>
    </location>
</feature>
<dbReference type="SUPFAM" id="SSF55604">
    <property type="entry name" value="Glucose permease domain IIB"/>
    <property type="match status" value="1"/>
</dbReference>
<dbReference type="AlphaFoldDB" id="D1AK75"/>
<evidence type="ECO:0000259" key="13">
    <source>
        <dbReference type="PROSITE" id="PS51098"/>
    </source>
</evidence>
<dbReference type="Gene3D" id="3.30.1360.60">
    <property type="entry name" value="Glucose permease domain IIB"/>
    <property type="match status" value="1"/>
</dbReference>
<comment type="subcellular location">
    <subcellularLocation>
        <location evidence="1">Cell membrane</location>
        <topology evidence="1">Multi-pass membrane protein</topology>
    </subcellularLocation>
</comment>
<feature type="transmembrane region" description="Helical" evidence="12">
    <location>
        <begin position="12"/>
        <end position="30"/>
    </location>
</feature>
<dbReference type="PROSITE" id="PS51103">
    <property type="entry name" value="PTS_EIIC_TYPE_1"/>
    <property type="match status" value="1"/>
</dbReference>
<feature type="transmembrane region" description="Helical" evidence="12">
    <location>
        <begin position="136"/>
        <end position="156"/>
    </location>
</feature>
<dbReference type="EMBL" id="CP001739">
    <property type="protein sequence ID" value="ACZ08991.1"/>
    <property type="molecule type" value="Genomic_DNA"/>
</dbReference>
<keyword evidence="10 12" id="KW-0472">Membrane</keyword>
<dbReference type="GO" id="GO:0090563">
    <property type="term" value="F:protein-phosphocysteine-sugar phosphotransferase activity"/>
    <property type="evidence" value="ECO:0007669"/>
    <property type="project" value="TreeGrafter"/>
</dbReference>
<evidence type="ECO:0000256" key="6">
    <source>
        <dbReference type="ARBA" id="ARBA00022683"/>
    </source>
</evidence>
<evidence type="ECO:0000256" key="2">
    <source>
        <dbReference type="ARBA" id="ARBA00022448"/>
    </source>
</evidence>
<dbReference type="RefSeq" id="WP_012861585.1">
    <property type="nucleotide sequence ID" value="NC_013517.1"/>
</dbReference>
<feature type="transmembrane region" description="Helical" evidence="12">
    <location>
        <begin position="96"/>
        <end position="116"/>
    </location>
</feature>
<evidence type="ECO:0000313" key="16">
    <source>
        <dbReference type="Proteomes" id="UP000000845"/>
    </source>
</evidence>
<dbReference type="CDD" id="cd00212">
    <property type="entry name" value="PTS_IIB_glc"/>
    <property type="match status" value="1"/>
</dbReference>
<dbReference type="Pfam" id="PF02378">
    <property type="entry name" value="PTS_EIIC"/>
    <property type="match status" value="1"/>
</dbReference>
<dbReference type="PANTHER" id="PTHR30009">
    <property type="entry name" value="CYTOCHROME C-TYPE SYNTHESIS PROTEIN AND PTS TRANSMEMBRANE COMPONENT"/>
    <property type="match status" value="1"/>
</dbReference>
<dbReference type="FunFam" id="3.30.1360.60:FF:000001">
    <property type="entry name" value="PTS system glucose-specific IIBC component PtsG"/>
    <property type="match status" value="1"/>
</dbReference>
<dbReference type="NCBIfam" id="TIGR00826">
    <property type="entry name" value="EIIB_glc"/>
    <property type="match status" value="1"/>
</dbReference>
<evidence type="ECO:0000256" key="3">
    <source>
        <dbReference type="ARBA" id="ARBA00022475"/>
    </source>
</evidence>
<evidence type="ECO:0000256" key="8">
    <source>
        <dbReference type="ARBA" id="ARBA00022777"/>
    </source>
</evidence>
<proteinExistence type="predicted"/>
<dbReference type="GO" id="GO:0005886">
    <property type="term" value="C:plasma membrane"/>
    <property type="evidence" value="ECO:0007669"/>
    <property type="project" value="UniProtKB-SubCell"/>
</dbReference>
<evidence type="ECO:0000256" key="5">
    <source>
        <dbReference type="ARBA" id="ARBA00022679"/>
    </source>
</evidence>
<dbReference type="PROSITE" id="PS01035">
    <property type="entry name" value="PTS_EIIB_TYPE_1_CYS"/>
    <property type="match status" value="1"/>
</dbReference>
<dbReference type="Pfam" id="PF00367">
    <property type="entry name" value="PTS_EIIB"/>
    <property type="match status" value="1"/>
</dbReference>
<evidence type="ECO:0000256" key="10">
    <source>
        <dbReference type="ARBA" id="ARBA00023136"/>
    </source>
</evidence>
<dbReference type="PROSITE" id="PS51098">
    <property type="entry name" value="PTS_EIIB_TYPE_1"/>
    <property type="match status" value="1"/>
</dbReference>
<reference evidence="16" key="1">
    <citation type="submission" date="2009-09" db="EMBL/GenBank/DDBJ databases">
        <title>The complete chromosome of Sebaldella termitidis ATCC 33386.</title>
        <authorList>
            <consortium name="US DOE Joint Genome Institute (JGI-PGF)"/>
            <person name="Lucas S."/>
            <person name="Copeland A."/>
            <person name="Lapidus A."/>
            <person name="Glavina del Rio T."/>
            <person name="Dalin E."/>
            <person name="Tice H."/>
            <person name="Bruce D."/>
            <person name="Goodwin L."/>
            <person name="Pitluck S."/>
            <person name="Kyrpides N."/>
            <person name="Mavromatis K."/>
            <person name="Ivanova N."/>
            <person name="Mikhailova N."/>
            <person name="Sims D."/>
            <person name="Meincke L."/>
            <person name="Brettin T."/>
            <person name="Detter J.C."/>
            <person name="Han C."/>
            <person name="Larimer F."/>
            <person name="Land M."/>
            <person name="Hauser L."/>
            <person name="Markowitz V."/>
            <person name="Cheng J.F."/>
            <person name="Hugenholtz P."/>
            <person name="Woyke T."/>
            <person name="Wu D."/>
            <person name="Eisen J.A."/>
        </authorList>
    </citation>
    <scope>NUCLEOTIDE SEQUENCE [LARGE SCALE GENOMIC DNA]</scope>
    <source>
        <strain evidence="16">ATCC 33386 / NCTC 11300</strain>
    </source>
</reference>
<dbReference type="eggNOG" id="COG1263">
    <property type="taxonomic scope" value="Bacteria"/>
</dbReference>
<feature type="domain" description="PTS EIIC type-1" evidence="14">
    <location>
        <begin position="1"/>
        <end position="367"/>
    </location>
</feature>
<name>D1AK75_SEBTE</name>
<dbReference type="Proteomes" id="UP000000845">
    <property type="component" value="Chromosome"/>
</dbReference>
<dbReference type="InterPro" id="IPR003352">
    <property type="entry name" value="PTS_EIIC"/>
</dbReference>
<dbReference type="GO" id="GO:0015572">
    <property type="term" value="F:N-acetylglucosamine transmembrane transporter activity"/>
    <property type="evidence" value="ECO:0007669"/>
    <property type="project" value="InterPro"/>
</dbReference>
<dbReference type="STRING" id="526218.Sterm_2137"/>
<dbReference type="eggNOG" id="COG1264">
    <property type="taxonomic scope" value="Bacteria"/>
</dbReference>
<dbReference type="GO" id="GO:0008982">
    <property type="term" value="F:protein-N(PI)-phosphohistidine-sugar phosphotransferase activity"/>
    <property type="evidence" value="ECO:0007669"/>
    <property type="project" value="InterPro"/>
</dbReference>
<dbReference type="InterPro" id="IPR001996">
    <property type="entry name" value="PTS_IIB_1"/>
</dbReference>
<evidence type="ECO:0000256" key="1">
    <source>
        <dbReference type="ARBA" id="ARBA00004651"/>
    </source>
</evidence>
<dbReference type="GO" id="GO:0016301">
    <property type="term" value="F:kinase activity"/>
    <property type="evidence" value="ECO:0007669"/>
    <property type="project" value="UniProtKB-KW"/>
</dbReference>
<dbReference type="NCBIfam" id="TIGR01998">
    <property type="entry name" value="PTS-II-BC-nag"/>
    <property type="match status" value="1"/>
</dbReference>
<feature type="transmembrane region" description="Helical" evidence="12">
    <location>
        <begin position="191"/>
        <end position="208"/>
    </location>
</feature>
<feature type="transmembrane region" description="Helical" evidence="12">
    <location>
        <begin position="228"/>
        <end position="251"/>
    </location>
</feature>
<dbReference type="InterPro" id="IPR050429">
    <property type="entry name" value="PTS_Glucose_EIICBA"/>
</dbReference>
<keyword evidence="5" id="KW-0808">Transferase</keyword>
<feature type="transmembrane region" description="Helical" evidence="12">
    <location>
        <begin position="281"/>
        <end position="306"/>
    </location>
</feature>
<keyword evidence="16" id="KW-1185">Reference proteome</keyword>
<evidence type="ECO:0000256" key="7">
    <source>
        <dbReference type="ARBA" id="ARBA00022692"/>
    </source>
</evidence>
<keyword evidence="7 12" id="KW-0812">Transmembrane</keyword>
<gene>
    <name evidence="15" type="ordered locus">Sterm_2137</name>
</gene>
<dbReference type="InterPro" id="IPR013013">
    <property type="entry name" value="PTS_EIIC_1"/>
</dbReference>
<evidence type="ECO:0000313" key="15">
    <source>
        <dbReference type="EMBL" id="ACZ08991.1"/>
    </source>
</evidence>
<evidence type="ECO:0000256" key="4">
    <source>
        <dbReference type="ARBA" id="ARBA00022597"/>
    </source>
</evidence>
<dbReference type="KEGG" id="str:Sterm_2137"/>
<feature type="transmembrane region" description="Helical" evidence="12">
    <location>
        <begin position="69"/>
        <end position="90"/>
    </location>
</feature>
<feature type="domain" description="PTS EIIB type-1" evidence="13">
    <location>
        <begin position="381"/>
        <end position="457"/>
    </location>
</feature>
<evidence type="ECO:0000256" key="11">
    <source>
        <dbReference type="PROSITE-ProRule" id="PRU00421"/>
    </source>
</evidence>
<keyword evidence="2" id="KW-0813">Transport</keyword>
<dbReference type="InterPro" id="IPR036878">
    <property type="entry name" value="Glu_permease_IIB"/>
</dbReference>
<reference evidence="15 16" key="2">
    <citation type="journal article" date="2010" name="Stand. Genomic Sci.">
        <title>Complete genome sequence of Sebaldella termitidis type strain (NCTC 11300).</title>
        <authorList>
            <person name="Harmon-Smith M."/>
            <person name="Celia L."/>
            <person name="Chertkov O."/>
            <person name="Lapidus A."/>
            <person name="Copeland A."/>
            <person name="Glavina Del Rio T."/>
            <person name="Nolan M."/>
            <person name="Lucas S."/>
            <person name="Tice H."/>
            <person name="Cheng J.F."/>
            <person name="Han C."/>
            <person name="Detter J.C."/>
            <person name="Bruce D."/>
            <person name="Goodwin L."/>
            <person name="Pitluck S."/>
            <person name="Pati A."/>
            <person name="Liolios K."/>
            <person name="Ivanova N."/>
            <person name="Mavromatis K."/>
            <person name="Mikhailova N."/>
            <person name="Chen A."/>
            <person name="Palaniappan K."/>
            <person name="Land M."/>
            <person name="Hauser L."/>
            <person name="Chang Y.J."/>
            <person name="Jeffries C.D."/>
            <person name="Brettin T."/>
            <person name="Goker M."/>
            <person name="Beck B."/>
            <person name="Bristow J."/>
            <person name="Eisen J.A."/>
            <person name="Markowitz V."/>
            <person name="Hugenholtz P."/>
            <person name="Kyrpides N.C."/>
            <person name="Klenk H.P."/>
            <person name="Chen F."/>
        </authorList>
    </citation>
    <scope>NUCLEOTIDE SEQUENCE [LARGE SCALE GENOMIC DNA]</scope>
    <source>
        <strain evidence="16">ATCC 33386 / NCTC 11300</strain>
    </source>
</reference>
<organism evidence="15 16">
    <name type="scientific">Sebaldella termitidis (strain ATCC 33386 / NCTC 11300)</name>
    <dbReference type="NCBI Taxonomy" id="526218"/>
    <lineage>
        <taxon>Bacteria</taxon>
        <taxon>Fusobacteriati</taxon>
        <taxon>Fusobacteriota</taxon>
        <taxon>Fusobacteriia</taxon>
        <taxon>Fusobacteriales</taxon>
        <taxon>Leptotrichiaceae</taxon>
        <taxon>Sebaldella</taxon>
    </lineage>
</organism>
<dbReference type="GO" id="GO:0019866">
    <property type="term" value="C:organelle inner membrane"/>
    <property type="evidence" value="ECO:0007669"/>
    <property type="project" value="InterPro"/>
</dbReference>
<feature type="active site" description="Phosphocysteine intermediate; for EIIB activity" evidence="11">
    <location>
        <position position="403"/>
    </location>
</feature>
<keyword evidence="3" id="KW-1003">Cell membrane</keyword>
<evidence type="ECO:0000256" key="9">
    <source>
        <dbReference type="ARBA" id="ARBA00022989"/>
    </source>
</evidence>
<keyword evidence="4" id="KW-0762">Sugar transport</keyword>
<dbReference type="InterPro" id="IPR010974">
    <property type="entry name" value="PTS_IIBC_nag"/>
</dbReference>
<keyword evidence="9 12" id="KW-1133">Transmembrane helix</keyword>
<dbReference type="HOGENOM" id="CLU_012312_1_0_0"/>
<dbReference type="GO" id="GO:0009401">
    <property type="term" value="P:phosphoenolpyruvate-dependent sugar phosphotransferase system"/>
    <property type="evidence" value="ECO:0007669"/>
    <property type="project" value="UniProtKB-KW"/>
</dbReference>
<dbReference type="GO" id="GO:0015764">
    <property type="term" value="P:N-acetylglucosamine transport"/>
    <property type="evidence" value="ECO:0007669"/>
    <property type="project" value="TreeGrafter"/>
</dbReference>
<evidence type="ECO:0000259" key="14">
    <source>
        <dbReference type="PROSITE" id="PS51103"/>
    </source>
</evidence>
<keyword evidence="8" id="KW-0418">Kinase</keyword>
<feature type="transmembrane region" description="Helical" evidence="12">
    <location>
        <begin position="36"/>
        <end position="62"/>
    </location>
</feature>
<protein>
    <submittedName>
        <fullName evidence="15">PTS system, N-acetylglucosamine-specific IIBC subunit</fullName>
    </submittedName>
</protein>
<accession>D1AK75</accession>
<dbReference type="PANTHER" id="PTHR30009:SF4">
    <property type="entry name" value="PTS SYSTEM N-ACETYLGLUCOSAMINE-SPECIFIC EIICBA COMPONENT"/>
    <property type="match status" value="1"/>
</dbReference>
<dbReference type="InterPro" id="IPR018113">
    <property type="entry name" value="PTrfase_EIIB_Cys"/>
</dbReference>
<sequence>MLAKLQKLGKALMLPIAVLPIAGILLRIGQPDVLNMPFIASAGGAIFDNLAVLFGIGIAVGLAKNNDGAAGLAGAIAHFILLATATTIVAARYPDLKFSVGVLTGIIGGITAGLLYNRFHDIKVPEFLGFFGGRRFVPIITGLFALAEGAILGLIYPIFDLFFTKTGTWIVNSGPIGSFVFGLLNRLLIPTGLHHILNSFVWFVFGTYNEKTGDLNRFFAGDPNAGQFMTGFFPVMMFGVAGAALAMYLTAKKERRSEVGGMLISVALTAFLTGITEPFEFLFMFLSPVLYLIHAVLTGSSMALTYAMGMRDGFSFSAGAIDYFLNFGIATKPLGIALFGVVYFFLYFVIFYFMIKTFNLKTPGREDEDVAAMTAPDLGITEETAKYVELLGGIDNIKSIDSCITRLRLTVNDSSNISDAKLKALGAKGVIRPSKDAVQIVLGQKAEKMADELRKLK</sequence>